<keyword evidence="2" id="KW-1185">Reference proteome</keyword>
<organism evidence="1 2">
    <name type="scientific">Niabella drilacis (strain DSM 25811 / CCM 8410 / CCUG 62505 / LMG 26954 / E90)</name>
    <dbReference type="NCBI Taxonomy" id="1285928"/>
    <lineage>
        <taxon>Bacteria</taxon>
        <taxon>Pseudomonadati</taxon>
        <taxon>Bacteroidota</taxon>
        <taxon>Chitinophagia</taxon>
        <taxon>Chitinophagales</taxon>
        <taxon>Chitinophagaceae</taxon>
        <taxon>Niabella</taxon>
    </lineage>
</organism>
<dbReference type="PANTHER" id="PTHR34849:SF3">
    <property type="entry name" value="SSR2962 PROTEIN"/>
    <property type="match status" value="1"/>
</dbReference>
<dbReference type="InterPro" id="IPR036388">
    <property type="entry name" value="WH-like_DNA-bd_sf"/>
</dbReference>
<reference evidence="2" key="1">
    <citation type="submission" date="2016-10" db="EMBL/GenBank/DDBJ databases">
        <authorList>
            <person name="Varghese N."/>
            <person name="Submissions S."/>
        </authorList>
    </citation>
    <scope>NUCLEOTIDE SEQUENCE [LARGE SCALE GENOMIC DNA]</scope>
    <source>
        <strain evidence="2">DSM 25811 / CCM 8410 / LMG 26954 / E90</strain>
    </source>
</reference>
<dbReference type="Pfam" id="PF04255">
    <property type="entry name" value="DUF433"/>
    <property type="match status" value="1"/>
</dbReference>
<dbReference type="InterPro" id="IPR009057">
    <property type="entry name" value="Homeodomain-like_sf"/>
</dbReference>
<dbReference type="SUPFAM" id="SSF46689">
    <property type="entry name" value="Homeodomain-like"/>
    <property type="match status" value="1"/>
</dbReference>
<sequence length="76" mass="8431">MDISSYIEIRPEIMMGKPVIKGTRITVEMILESLGAGESVDNLLESYPRLTKEAISAALFFAVEALKTERIYPIAV</sequence>
<name>A0A1G6LDQ1_NIADE</name>
<dbReference type="EMBL" id="FMZO01000002">
    <property type="protein sequence ID" value="SDC41077.1"/>
    <property type="molecule type" value="Genomic_DNA"/>
</dbReference>
<gene>
    <name evidence="1" type="ORF">SAMN04487894_102306</name>
</gene>
<dbReference type="InterPro" id="IPR007367">
    <property type="entry name" value="DUF433"/>
</dbReference>
<dbReference type="AlphaFoldDB" id="A0A1G6LDQ1"/>
<accession>A0A1G6LDQ1</accession>
<dbReference type="OrthoDB" id="9809515at2"/>
<protein>
    <submittedName>
        <fullName evidence="1">Uncharacterized conserved protein, DUF433 family</fullName>
    </submittedName>
</protein>
<proteinExistence type="predicted"/>
<dbReference type="PANTHER" id="PTHR34849">
    <property type="entry name" value="SSL5025 PROTEIN"/>
    <property type="match status" value="1"/>
</dbReference>
<dbReference type="STRING" id="1285928.SAMN04487894_102306"/>
<evidence type="ECO:0000313" key="2">
    <source>
        <dbReference type="Proteomes" id="UP000198757"/>
    </source>
</evidence>
<dbReference type="Gene3D" id="1.10.10.10">
    <property type="entry name" value="Winged helix-like DNA-binding domain superfamily/Winged helix DNA-binding domain"/>
    <property type="match status" value="1"/>
</dbReference>
<evidence type="ECO:0000313" key="1">
    <source>
        <dbReference type="EMBL" id="SDC41077.1"/>
    </source>
</evidence>
<dbReference type="Proteomes" id="UP000198757">
    <property type="component" value="Unassembled WGS sequence"/>
</dbReference>